<feature type="compositionally biased region" description="Low complexity" evidence="1">
    <location>
        <begin position="89"/>
        <end position="111"/>
    </location>
</feature>
<name>A0A136J0Q6_9PEZI</name>
<dbReference type="InterPro" id="IPR000467">
    <property type="entry name" value="G_patch_dom"/>
</dbReference>
<sequence>MPDQGPKPARAGLSLYANLLGPSGGSASTDEASISRAPVVSREALEAIKDQEAGSAKRPAIDAALRFQPLHQIRRPQQKTQKPKAFPKAPGTATNASTASAAPSNASVAPPIGDSSVTSDTAPPAPTATTTQKPTLADWQATQEEDEWVYGTGDKRPRGGRRKKKGGRGRGDDAPAETNWDEIYDPSRPTNVEEYLRSDERVREVQEWKALLYRHRRQQQQQRRRSRSKSWSSDEEMEDSRPQRLYNFAPPPMSPPTASIPDDNTGGDAYMRRLAMSQNTAAPPLPTETQPPPPPSSSSSSLPPHPSSLPLQPPGDPATISRAPVRYTPSEQPPPPPQQRGEQDPDAMETDGPPTTDENGEEQPRSSRPGQKGFAARLMAKYGWSKGQGLGAESSGIVQPIRVQVEKRKKNEDSGSSTPGGARGKIIAPKRAASAAQQQSSSSASASAPDSKFGRTSNVIVLRSMLEGMADLQSEIEDGLGQEIGEECGDKYGRVERLYIDIEGKRVYIKFTDGVSALRAVNALDGRIFAGNTIIPQFYDLEKFEQRIYD</sequence>
<dbReference type="Pfam" id="PF01585">
    <property type="entry name" value="G-patch"/>
    <property type="match status" value="1"/>
</dbReference>
<dbReference type="InterPro" id="IPR040052">
    <property type="entry name" value="RBM17"/>
</dbReference>
<evidence type="ECO:0000313" key="4">
    <source>
        <dbReference type="Proteomes" id="UP000070501"/>
    </source>
</evidence>
<evidence type="ECO:0000256" key="1">
    <source>
        <dbReference type="SAM" id="MobiDB-lite"/>
    </source>
</evidence>
<dbReference type="Proteomes" id="UP000070501">
    <property type="component" value="Unassembled WGS sequence"/>
</dbReference>
<accession>A0A136J0Q6</accession>
<feature type="region of interest" description="Disordered" evidence="1">
    <location>
        <begin position="214"/>
        <end position="379"/>
    </location>
</feature>
<dbReference type="InterPro" id="IPR012677">
    <property type="entry name" value="Nucleotide-bd_a/b_plait_sf"/>
</dbReference>
<feature type="region of interest" description="Disordered" evidence="1">
    <location>
        <begin position="406"/>
        <end position="452"/>
    </location>
</feature>
<feature type="region of interest" description="Disordered" evidence="1">
    <location>
        <begin position="1"/>
        <end position="34"/>
    </location>
</feature>
<dbReference type="GO" id="GO:0045292">
    <property type="term" value="P:mRNA cis splicing, via spliceosome"/>
    <property type="evidence" value="ECO:0007669"/>
    <property type="project" value="InterPro"/>
</dbReference>
<feature type="compositionally biased region" description="Basic residues" evidence="1">
    <location>
        <begin position="158"/>
        <end position="168"/>
    </location>
</feature>
<dbReference type="SMART" id="SM00443">
    <property type="entry name" value="G_patch"/>
    <property type="match status" value="1"/>
</dbReference>
<dbReference type="STRING" id="196109.A0A136J0Q6"/>
<feature type="compositionally biased region" description="Low complexity" evidence="1">
    <location>
        <begin position="432"/>
        <end position="448"/>
    </location>
</feature>
<feature type="compositionally biased region" description="Pro residues" evidence="1">
    <location>
        <begin position="303"/>
        <end position="316"/>
    </location>
</feature>
<dbReference type="InParanoid" id="A0A136J0Q6"/>
<feature type="region of interest" description="Disordered" evidence="1">
    <location>
        <begin position="67"/>
        <end position="191"/>
    </location>
</feature>
<dbReference type="PANTHER" id="PTHR13288:SF8">
    <property type="entry name" value="SPLICING FACTOR 45"/>
    <property type="match status" value="1"/>
</dbReference>
<reference evidence="4" key="1">
    <citation type="submission" date="2016-02" db="EMBL/GenBank/DDBJ databases">
        <title>Draft genome sequence of Microdochium bolleyi, a fungal endophyte of beachgrass.</title>
        <authorList>
            <consortium name="DOE Joint Genome Institute"/>
            <person name="David A.S."/>
            <person name="May G."/>
            <person name="Haridas S."/>
            <person name="Lim J."/>
            <person name="Wang M."/>
            <person name="Labutti K."/>
            <person name="Lipzen A."/>
            <person name="Barry K."/>
            <person name="Grigoriev I.V."/>
        </authorList>
    </citation>
    <scope>NUCLEOTIDE SEQUENCE [LARGE SCALE GENOMIC DNA]</scope>
    <source>
        <strain evidence="4">J235TASD1</strain>
    </source>
</reference>
<evidence type="ECO:0000259" key="2">
    <source>
        <dbReference type="PROSITE" id="PS50174"/>
    </source>
</evidence>
<dbReference type="AlphaFoldDB" id="A0A136J0Q6"/>
<dbReference type="GO" id="GO:0003676">
    <property type="term" value="F:nucleic acid binding"/>
    <property type="evidence" value="ECO:0007669"/>
    <property type="project" value="InterPro"/>
</dbReference>
<feature type="domain" description="G-patch" evidence="2">
    <location>
        <begin position="371"/>
        <end position="419"/>
    </location>
</feature>
<protein>
    <recommendedName>
        <fullName evidence="2">G-patch domain-containing protein</fullName>
    </recommendedName>
</protein>
<evidence type="ECO:0000313" key="3">
    <source>
        <dbReference type="EMBL" id="KXJ90801.1"/>
    </source>
</evidence>
<dbReference type="SUPFAM" id="SSF54928">
    <property type="entry name" value="RNA-binding domain, RBD"/>
    <property type="match status" value="1"/>
</dbReference>
<keyword evidence="4" id="KW-1185">Reference proteome</keyword>
<organism evidence="3 4">
    <name type="scientific">Microdochium bolleyi</name>
    <dbReference type="NCBI Taxonomy" id="196109"/>
    <lineage>
        <taxon>Eukaryota</taxon>
        <taxon>Fungi</taxon>
        <taxon>Dikarya</taxon>
        <taxon>Ascomycota</taxon>
        <taxon>Pezizomycotina</taxon>
        <taxon>Sordariomycetes</taxon>
        <taxon>Xylariomycetidae</taxon>
        <taxon>Xylariales</taxon>
        <taxon>Microdochiaceae</taxon>
        <taxon>Microdochium</taxon>
    </lineage>
</organism>
<dbReference type="OrthoDB" id="5411533at2759"/>
<dbReference type="PANTHER" id="PTHR13288">
    <property type="entry name" value="SPLICING FACTOR 45 SPF45"/>
    <property type="match status" value="1"/>
</dbReference>
<proteinExistence type="predicted"/>
<feature type="compositionally biased region" description="Basic residues" evidence="1">
    <location>
        <begin position="214"/>
        <end position="228"/>
    </location>
</feature>
<feature type="compositionally biased region" description="Low complexity" evidence="1">
    <location>
        <begin position="127"/>
        <end position="137"/>
    </location>
</feature>
<dbReference type="PROSITE" id="PS50174">
    <property type="entry name" value="G_PATCH"/>
    <property type="match status" value="1"/>
</dbReference>
<gene>
    <name evidence="3" type="ORF">Micbo1qcDRAFT_195677</name>
</gene>
<dbReference type="Gene3D" id="3.30.70.330">
    <property type="match status" value="1"/>
</dbReference>
<dbReference type="EMBL" id="KQ964251">
    <property type="protein sequence ID" value="KXJ90801.1"/>
    <property type="molecule type" value="Genomic_DNA"/>
</dbReference>
<dbReference type="InterPro" id="IPR035979">
    <property type="entry name" value="RBD_domain_sf"/>
</dbReference>
<feature type="compositionally biased region" description="Pro residues" evidence="1">
    <location>
        <begin position="283"/>
        <end position="296"/>
    </location>
</feature>
<dbReference type="GO" id="GO:0071011">
    <property type="term" value="C:precatalytic spliceosome"/>
    <property type="evidence" value="ECO:0007669"/>
    <property type="project" value="TreeGrafter"/>
</dbReference>